<dbReference type="PANTHER" id="PTHR30250:SF26">
    <property type="entry name" value="PSMA PROTEIN"/>
    <property type="match status" value="1"/>
</dbReference>
<feature type="transmembrane region" description="Helical" evidence="6">
    <location>
        <begin position="396"/>
        <end position="416"/>
    </location>
</feature>
<feature type="transmembrane region" description="Helical" evidence="6">
    <location>
        <begin position="124"/>
        <end position="144"/>
    </location>
</feature>
<feature type="transmembrane region" description="Helical" evidence="6">
    <location>
        <begin position="342"/>
        <end position="363"/>
    </location>
</feature>
<keyword evidence="3 6" id="KW-0812">Transmembrane</keyword>
<dbReference type="InterPro" id="IPR002797">
    <property type="entry name" value="Polysacc_synth"/>
</dbReference>
<feature type="transmembrane region" description="Helical" evidence="6">
    <location>
        <begin position="183"/>
        <end position="206"/>
    </location>
</feature>
<accession>A0ABY3T5G0</accession>
<evidence type="ECO:0000256" key="1">
    <source>
        <dbReference type="ARBA" id="ARBA00004651"/>
    </source>
</evidence>
<evidence type="ECO:0000256" key="4">
    <source>
        <dbReference type="ARBA" id="ARBA00022989"/>
    </source>
</evidence>
<proteinExistence type="predicted"/>
<dbReference type="InterPro" id="IPR050833">
    <property type="entry name" value="Poly_Biosynth_Transport"/>
</dbReference>
<dbReference type="PANTHER" id="PTHR30250">
    <property type="entry name" value="PST FAMILY PREDICTED COLANIC ACID TRANSPORTER"/>
    <property type="match status" value="1"/>
</dbReference>
<sequence>MNHVRKNVIFTGLGYALPLLAALATIPIIVIKLGVDLYGLYIICISLIGFMTFVDFGIGQTVVKYVAEYEATDQRDRVKPVLGVALLLYLLIGLLGVICLYGFAPLLAQGLYADADKQALATEALRITTVPLFLSYLNQFFLNICKAYHRFDLPAIIHNAGNLGGIVLATGLLLAGYGLLEVLWGYAFVQFVAIISGYIASVEVLPQGIKPRPVFKQSVFMDIISFSSYTFLGNLIGSLVSRADKLLIGIVIGTEAVTYYQIPFTIAQMANGIIHTLVNITFPRFTEMFSLNDREGVLKLYRLANNLVFLLSLVIAVLLITVGDDFLALWISAEFAQKAGVVLQVMALYFFLHSNTVVGYWVLQGAGQAKLTALIASIGGVVYFAALYYLGGKYGYMGAALALFSMLIATSLQYIWIARRIGHSFIEYFGQLLAFLLGGYAVVYLLEHVNDWLSHSVLEIVVSTTLGLGLLAVGVWLLLARDGGKTKGLKAVLNRD</sequence>
<evidence type="ECO:0000256" key="6">
    <source>
        <dbReference type="SAM" id="Phobius"/>
    </source>
</evidence>
<feature type="transmembrane region" description="Helical" evidence="6">
    <location>
        <begin position="37"/>
        <end position="59"/>
    </location>
</feature>
<feature type="transmembrane region" description="Helical" evidence="6">
    <location>
        <begin position="260"/>
        <end position="282"/>
    </location>
</feature>
<keyword evidence="2" id="KW-1003">Cell membrane</keyword>
<comment type="subcellular location">
    <subcellularLocation>
        <location evidence="1">Cell membrane</location>
        <topology evidence="1">Multi-pass membrane protein</topology>
    </subcellularLocation>
</comment>
<name>A0ABY3T5G0_9GAMM</name>
<evidence type="ECO:0000256" key="2">
    <source>
        <dbReference type="ARBA" id="ARBA00022475"/>
    </source>
</evidence>
<dbReference type="Proteomes" id="UP001054801">
    <property type="component" value="Chromosome"/>
</dbReference>
<organism evidence="7 8">
    <name type="scientific">Thiothrix winogradskyi</name>
    <dbReference type="NCBI Taxonomy" id="96472"/>
    <lineage>
        <taxon>Bacteria</taxon>
        <taxon>Pseudomonadati</taxon>
        <taxon>Pseudomonadota</taxon>
        <taxon>Gammaproteobacteria</taxon>
        <taxon>Thiotrichales</taxon>
        <taxon>Thiotrichaceae</taxon>
        <taxon>Thiothrix</taxon>
    </lineage>
</organism>
<evidence type="ECO:0000256" key="3">
    <source>
        <dbReference type="ARBA" id="ARBA00022692"/>
    </source>
</evidence>
<keyword evidence="4 6" id="KW-1133">Transmembrane helix</keyword>
<dbReference type="EMBL" id="CP091244">
    <property type="protein sequence ID" value="UJS25905.1"/>
    <property type="molecule type" value="Genomic_DNA"/>
</dbReference>
<feature type="transmembrane region" description="Helical" evidence="6">
    <location>
        <begin position="218"/>
        <end position="240"/>
    </location>
</feature>
<feature type="transmembrane region" description="Helical" evidence="6">
    <location>
        <begin position="303"/>
        <end position="322"/>
    </location>
</feature>
<feature type="transmembrane region" description="Helical" evidence="6">
    <location>
        <begin position="458"/>
        <end position="480"/>
    </location>
</feature>
<feature type="transmembrane region" description="Helical" evidence="6">
    <location>
        <begin position="428"/>
        <end position="446"/>
    </location>
</feature>
<dbReference type="Pfam" id="PF01943">
    <property type="entry name" value="Polysacc_synt"/>
    <property type="match status" value="1"/>
</dbReference>
<dbReference type="RefSeq" id="WP_236501229.1">
    <property type="nucleotide sequence ID" value="NZ_CP091244.1"/>
</dbReference>
<evidence type="ECO:0000256" key="5">
    <source>
        <dbReference type="ARBA" id="ARBA00023136"/>
    </source>
</evidence>
<feature type="transmembrane region" description="Helical" evidence="6">
    <location>
        <begin position="80"/>
        <end position="104"/>
    </location>
</feature>
<feature type="transmembrane region" description="Helical" evidence="6">
    <location>
        <begin position="156"/>
        <end position="177"/>
    </location>
</feature>
<feature type="transmembrane region" description="Helical" evidence="6">
    <location>
        <begin position="12"/>
        <end position="31"/>
    </location>
</feature>
<protein>
    <submittedName>
        <fullName evidence="7">Oligosaccharide flippase family protein</fullName>
    </submittedName>
</protein>
<feature type="transmembrane region" description="Helical" evidence="6">
    <location>
        <begin position="370"/>
        <end position="390"/>
    </location>
</feature>
<gene>
    <name evidence="7" type="ORF">L2Y54_07635</name>
</gene>
<evidence type="ECO:0000313" key="7">
    <source>
        <dbReference type="EMBL" id="UJS25905.1"/>
    </source>
</evidence>
<reference evidence="7" key="1">
    <citation type="journal article" date="2022" name="Microorganisms">
        <title>Two New Species of Filamentous Sulfur Bacteria of the Genus Thiothrix, Thiothrix winogradskyi sp. nov. and 'Candidatus Thiothrix sulfatifontis' sp. nov.</title>
        <authorList>
            <person name="Ravin N.V."/>
            <person name="Rossetti S."/>
            <person name="Beletsky A.V."/>
            <person name="Kadnikov V.V."/>
            <person name="Rudenko T.S."/>
            <person name="Smolyakov D.D."/>
            <person name="Moskvitina M.I."/>
            <person name="Gureeva M.V."/>
            <person name="Mardanov A.V."/>
            <person name="Grabovich M.Y."/>
        </authorList>
    </citation>
    <scope>NUCLEOTIDE SEQUENCE</scope>
    <source>
        <strain evidence="7">CT3</strain>
    </source>
</reference>
<evidence type="ECO:0000313" key="8">
    <source>
        <dbReference type="Proteomes" id="UP001054801"/>
    </source>
</evidence>
<keyword evidence="8" id="KW-1185">Reference proteome</keyword>
<keyword evidence="5 6" id="KW-0472">Membrane</keyword>